<keyword evidence="6" id="KW-1185">Reference proteome</keyword>
<dbReference type="GO" id="GO:0003700">
    <property type="term" value="F:DNA-binding transcription factor activity"/>
    <property type="evidence" value="ECO:0007669"/>
    <property type="project" value="InterPro"/>
</dbReference>
<dbReference type="EMBL" id="CP063304">
    <property type="protein sequence ID" value="QOV20592.1"/>
    <property type="molecule type" value="Genomic_DNA"/>
</dbReference>
<dbReference type="Gene3D" id="1.10.10.60">
    <property type="entry name" value="Homeodomain-like"/>
    <property type="match status" value="2"/>
</dbReference>
<dbReference type="Gene3D" id="2.60.120.10">
    <property type="entry name" value="Jelly Rolls"/>
    <property type="match status" value="1"/>
</dbReference>
<dbReference type="PROSITE" id="PS01124">
    <property type="entry name" value="HTH_ARAC_FAMILY_2"/>
    <property type="match status" value="1"/>
</dbReference>
<dbReference type="PRINTS" id="PR00032">
    <property type="entry name" value="HTHARAC"/>
</dbReference>
<evidence type="ECO:0000313" key="6">
    <source>
        <dbReference type="Proteomes" id="UP000593601"/>
    </source>
</evidence>
<protein>
    <submittedName>
        <fullName evidence="5">AraC family transcriptional regulator</fullName>
    </submittedName>
</protein>
<dbReference type="Proteomes" id="UP000593601">
    <property type="component" value="Chromosome"/>
</dbReference>
<keyword evidence="1" id="KW-0805">Transcription regulation</keyword>
<dbReference type="SUPFAM" id="SSF51182">
    <property type="entry name" value="RmlC-like cupins"/>
    <property type="match status" value="1"/>
</dbReference>
<dbReference type="SUPFAM" id="SSF46689">
    <property type="entry name" value="Homeodomain-like"/>
    <property type="match status" value="2"/>
</dbReference>
<dbReference type="Pfam" id="PF12833">
    <property type="entry name" value="HTH_18"/>
    <property type="match status" value="1"/>
</dbReference>
<dbReference type="InterPro" id="IPR014710">
    <property type="entry name" value="RmlC-like_jellyroll"/>
</dbReference>
<dbReference type="KEGG" id="bliq:INP51_06550"/>
<keyword evidence="3" id="KW-0804">Transcription</keyword>
<gene>
    <name evidence="5" type="ORF">INP51_06550</name>
</gene>
<keyword evidence="2" id="KW-0238">DNA-binding</keyword>
<name>A0A7M2RML1_9FIRM</name>
<dbReference type="AlphaFoldDB" id="A0A7M2RML1"/>
<evidence type="ECO:0000313" key="5">
    <source>
        <dbReference type="EMBL" id="QOV20592.1"/>
    </source>
</evidence>
<accession>A0A7M2RML1</accession>
<proteinExistence type="predicted"/>
<dbReference type="GO" id="GO:0043565">
    <property type="term" value="F:sequence-specific DNA binding"/>
    <property type="evidence" value="ECO:0007669"/>
    <property type="project" value="InterPro"/>
</dbReference>
<dbReference type="InterPro" id="IPR013096">
    <property type="entry name" value="Cupin_2"/>
</dbReference>
<evidence type="ECO:0000256" key="3">
    <source>
        <dbReference type="ARBA" id="ARBA00023163"/>
    </source>
</evidence>
<dbReference type="InterPro" id="IPR009057">
    <property type="entry name" value="Homeodomain-like_sf"/>
</dbReference>
<dbReference type="SMART" id="SM00342">
    <property type="entry name" value="HTH_ARAC"/>
    <property type="match status" value="1"/>
</dbReference>
<dbReference type="PANTHER" id="PTHR43280">
    <property type="entry name" value="ARAC-FAMILY TRANSCRIPTIONAL REGULATOR"/>
    <property type="match status" value="1"/>
</dbReference>
<organism evidence="5 6">
    <name type="scientific">Blautia liquoris</name>
    <dbReference type="NCBI Taxonomy" id="2779518"/>
    <lineage>
        <taxon>Bacteria</taxon>
        <taxon>Bacillati</taxon>
        <taxon>Bacillota</taxon>
        <taxon>Clostridia</taxon>
        <taxon>Lachnospirales</taxon>
        <taxon>Lachnospiraceae</taxon>
        <taxon>Blautia</taxon>
    </lineage>
</organism>
<feature type="domain" description="HTH araC/xylS-type" evidence="4">
    <location>
        <begin position="183"/>
        <end position="281"/>
    </location>
</feature>
<dbReference type="InterPro" id="IPR011051">
    <property type="entry name" value="RmlC_Cupin_sf"/>
</dbReference>
<dbReference type="RefSeq" id="WP_193736906.1">
    <property type="nucleotide sequence ID" value="NZ_CP063304.1"/>
</dbReference>
<dbReference type="Pfam" id="PF07883">
    <property type="entry name" value="Cupin_2"/>
    <property type="match status" value="1"/>
</dbReference>
<evidence type="ECO:0000256" key="1">
    <source>
        <dbReference type="ARBA" id="ARBA00023015"/>
    </source>
</evidence>
<reference evidence="5 6" key="1">
    <citation type="submission" date="2020-10" db="EMBL/GenBank/DDBJ databases">
        <title>Blautia liquoris sp.nov., isolated from the mud in a fermentation cellar used for the production of Chinese strong-flavoured liquor.</title>
        <authorList>
            <person name="Lu L."/>
        </authorList>
    </citation>
    <scope>NUCLEOTIDE SEQUENCE [LARGE SCALE GENOMIC DNA]</scope>
    <source>
        <strain evidence="5 6">LZLJ-3</strain>
    </source>
</reference>
<evidence type="ECO:0000256" key="2">
    <source>
        <dbReference type="ARBA" id="ARBA00023125"/>
    </source>
</evidence>
<evidence type="ECO:0000259" key="4">
    <source>
        <dbReference type="PROSITE" id="PS01124"/>
    </source>
</evidence>
<sequence>MNENIDYTHIPAKINYYSNEDFKIPAHWHTNIELEYVIHGKVQITKNGKARWISAGECIIIDSGSVHKLRTAPDEHAEGISLIFSNEYLKGICPDFENISFDLGHSPEKKRLFYETIEELFYIHKEQSETNTDKTSDQDTYTFLLESSYIQRILYLMMNDFVTNNKQTQQTRAQITGQNQRIKLCIRYMEEHYCENLNAGEMAERTGVSREYFSRSFKKYTGTTFCEYLNTLRLSFAFRSLVSSKNSILDIAMESGFPDQRAFVRCFRGRYNCSPSEYRKQLKNHGKSQIVQKPVNNCEEIPSSRSYTIDESNISFK</sequence>
<dbReference type="InterPro" id="IPR020449">
    <property type="entry name" value="Tscrpt_reg_AraC-type_HTH"/>
</dbReference>
<dbReference type="PANTHER" id="PTHR43280:SF2">
    <property type="entry name" value="HTH-TYPE TRANSCRIPTIONAL REGULATOR EXSA"/>
    <property type="match status" value="1"/>
</dbReference>
<dbReference type="InterPro" id="IPR018060">
    <property type="entry name" value="HTH_AraC"/>
</dbReference>